<gene>
    <name evidence="4" type="ORF">HPB48_011137</name>
</gene>
<dbReference type="AlphaFoldDB" id="A0A9J6GKA7"/>
<evidence type="ECO:0000256" key="2">
    <source>
        <dbReference type="RuleBase" id="RU363116"/>
    </source>
</evidence>
<dbReference type="OrthoDB" id="191150at2759"/>
<dbReference type="EMBL" id="JABSTR010000007">
    <property type="protein sequence ID" value="KAH9374836.1"/>
    <property type="molecule type" value="Genomic_DNA"/>
</dbReference>
<name>A0A9J6GKA7_HAELO</name>
<keyword evidence="5" id="KW-1185">Reference proteome</keyword>
<comment type="similarity">
    <text evidence="1 2">Belongs to the phospholipid scramblase family.</text>
</comment>
<dbReference type="VEuPathDB" id="VectorBase:HLOH_052767"/>
<dbReference type="PANTHER" id="PTHR23248:SF9">
    <property type="entry name" value="PHOSPHOLIPID SCRAMBLASE"/>
    <property type="match status" value="1"/>
</dbReference>
<evidence type="ECO:0000256" key="1">
    <source>
        <dbReference type="ARBA" id="ARBA00005350"/>
    </source>
</evidence>
<dbReference type="InterPro" id="IPR025659">
    <property type="entry name" value="Tubby-like_C"/>
</dbReference>
<comment type="caution">
    <text evidence="4">The sequence shown here is derived from an EMBL/GenBank/DDBJ whole genome shotgun (WGS) entry which is preliminary data.</text>
</comment>
<sequence>MSTRSGSEPPSPVTPRSGKHTPKHRSSTHRSPKQPGSSHQLRKQSDSVWPQQPGSGQQPQMQPMITAVPPPHGLGGVAPVQAGPMSAPAALQMPVPRSQGQPMTMAIPPPVSFAGVAPVHAGPMSSPAGQRMPVPLQMPVGYLQPQITGIPGCPRGLEYLCAVDQILVHQQLQVIEVVVPYEQRNKYVVKNTMGQFIFVAVEESGLCQRCCCGIRRAFQMKVMDYHSVEVLRFIRPLRCECVCCFCCLQEMHVYAPPDTLLGSVKMQFNPIFPTFLVLDGNQRDLLKIQGPFITSACCNDVVFDIFTSNGGTKVGFISKNWTGLLREFFTDIDNFTLVFPINLDAKIKAVLLGALFLIVSQYCWVVRDFLLFERGNGGGNLLADLPGALLG</sequence>
<protein>
    <recommendedName>
        <fullName evidence="2">Phospholipid scramblase</fullName>
    </recommendedName>
</protein>
<comment type="function">
    <text evidence="2">May mediate accelerated ATP-independent bidirectional transbilayer migration of phospholipids upon binding calcium ions that results in a loss of phospholipid asymmetry in the plasma membrane.</text>
</comment>
<keyword evidence="2" id="KW-0564">Palmitate</keyword>
<dbReference type="GO" id="GO:0005886">
    <property type="term" value="C:plasma membrane"/>
    <property type="evidence" value="ECO:0007669"/>
    <property type="project" value="TreeGrafter"/>
</dbReference>
<accession>A0A9J6GKA7</accession>
<organism evidence="4 5">
    <name type="scientific">Haemaphysalis longicornis</name>
    <name type="common">Bush tick</name>
    <dbReference type="NCBI Taxonomy" id="44386"/>
    <lineage>
        <taxon>Eukaryota</taxon>
        <taxon>Metazoa</taxon>
        <taxon>Ecdysozoa</taxon>
        <taxon>Arthropoda</taxon>
        <taxon>Chelicerata</taxon>
        <taxon>Arachnida</taxon>
        <taxon>Acari</taxon>
        <taxon>Parasitiformes</taxon>
        <taxon>Ixodida</taxon>
        <taxon>Ixodoidea</taxon>
        <taxon>Ixodidae</taxon>
        <taxon>Haemaphysalinae</taxon>
        <taxon>Haemaphysalis</taxon>
    </lineage>
</organism>
<feature type="region of interest" description="Disordered" evidence="3">
    <location>
        <begin position="1"/>
        <end position="75"/>
    </location>
</feature>
<feature type="compositionally biased region" description="Basic residues" evidence="3">
    <location>
        <begin position="17"/>
        <end position="32"/>
    </location>
</feature>
<comment type="cofactor">
    <cofactor evidence="2">
        <name>Ca(2+)</name>
        <dbReference type="ChEBI" id="CHEBI:29108"/>
    </cofactor>
</comment>
<dbReference type="PANTHER" id="PTHR23248">
    <property type="entry name" value="PHOSPHOLIPID SCRAMBLASE-RELATED"/>
    <property type="match status" value="1"/>
</dbReference>
<proteinExistence type="inferred from homology"/>
<feature type="compositionally biased region" description="Low complexity" evidence="3">
    <location>
        <begin position="50"/>
        <end position="64"/>
    </location>
</feature>
<evidence type="ECO:0000313" key="5">
    <source>
        <dbReference type="Proteomes" id="UP000821853"/>
    </source>
</evidence>
<dbReference type="Pfam" id="PF03803">
    <property type="entry name" value="Scramblase"/>
    <property type="match status" value="1"/>
</dbReference>
<keyword evidence="2" id="KW-0106">Calcium</keyword>
<evidence type="ECO:0000313" key="4">
    <source>
        <dbReference type="EMBL" id="KAH9374836.1"/>
    </source>
</evidence>
<evidence type="ECO:0000256" key="3">
    <source>
        <dbReference type="SAM" id="MobiDB-lite"/>
    </source>
</evidence>
<keyword evidence="2" id="KW-0449">Lipoprotein</keyword>
<dbReference type="Proteomes" id="UP000821853">
    <property type="component" value="Chromosome 5"/>
</dbReference>
<dbReference type="InterPro" id="IPR005552">
    <property type="entry name" value="Scramblase"/>
</dbReference>
<reference evidence="4 5" key="1">
    <citation type="journal article" date="2020" name="Cell">
        <title>Large-Scale Comparative Analyses of Tick Genomes Elucidate Their Genetic Diversity and Vector Capacities.</title>
        <authorList>
            <consortium name="Tick Genome and Microbiome Consortium (TIGMIC)"/>
            <person name="Jia N."/>
            <person name="Wang J."/>
            <person name="Shi W."/>
            <person name="Du L."/>
            <person name="Sun Y."/>
            <person name="Zhan W."/>
            <person name="Jiang J.F."/>
            <person name="Wang Q."/>
            <person name="Zhang B."/>
            <person name="Ji P."/>
            <person name="Bell-Sakyi L."/>
            <person name="Cui X.M."/>
            <person name="Yuan T.T."/>
            <person name="Jiang B.G."/>
            <person name="Yang W.F."/>
            <person name="Lam T.T."/>
            <person name="Chang Q.C."/>
            <person name="Ding S.J."/>
            <person name="Wang X.J."/>
            <person name="Zhu J.G."/>
            <person name="Ruan X.D."/>
            <person name="Zhao L."/>
            <person name="Wei J.T."/>
            <person name="Ye R.Z."/>
            <person name="Que T.C."/>
            <person name="Du C.H."/>
            <person name="Zhou Y.H."/>
            <person name="Cheng J.X."/>
            <person name="Dai P.F."/>
            <person name="Guo W.B."/>
            <person name="Han X.H."/>
            <person name="Huang E.J."/>
            <person name="Li L.F."/>
            <person name="Wei W."/>
            <person name="Gao Y.C."/>
            <person name="Liu J.Z."/>
            <person name="Shao H.Z."/>
            <person name="Wang X."/>
            <person name="Wang C.C."/>
            <person name="Yang T.C."/>
            <person name="Huo Q.B."/>
            <person name="Li W."/>
            <person name="Chen H.Y."/>
            <person name="Chen S.E."/>
            <person name="Zhou L.G."/>
            <person name="Ni X.B."/>
            <person name="Tian J.H."/>
            <person name="Sheng Y."/>
            <person name="Liu T."/>
            <person name="Pan Y.S."/>
            <person name="Xia L.Y."/>
            <person name="Li J."/>
            <person name="Zhao F."/>
            <person name="Cao W.C."/>
        </authorList>
    </citation>
    <scope>NUCLEOTIDE SEQUENCE [LARGE SCALE GENOMIC DNA]</scope>
    <source>
        <strain evidence="4">HaeL-2018</strain>
    </source>
</reference>
<dbReference type="SUPFAM" id="SSF54518">
    <property type="entry name" value="Tubby C-terminal domain-like"/>
    <property type="match status" value="1"/>
</dbReference>
<dbReference type="GO" id="GO:0017128">
    <property type="term" value="F:phospholipid scramblase activity"/>
    <property type="evidence" value="ECO:0007669"/>
    <property type="project" value="InterPro"/>
</dbReference>